<feature type="non-terminal residue" evidence="3">
    <location>
        <position position="1"/>
    </location>
</feature>
<dbReference type="Gene3D" id="3.10.100.10">
    <property type="entry name" value="Mannose-Binding Protein A, subunit A"/>
    <property type="match status" value="1"/>
</dbReference>
<dbReference type="PANTHER" id="PTHR22803">
    <property type="entry name" value="MANNOSE, PHOSPHOLIPASE, LECTIN RECEPTOR RELATED"/>
    <property type="match status" value="1"/>
</dbReference>
<protein>
    <recommendedName>
        <fullName evidence="2">C-type lectin domain-containing protein</fullName>
    </recommendedName>
</protein>
<keyword evidence="1" id="KW-1133">Transmembrane helix</keyword>
<accession>A0A0B7AF96</accession>
<evidence type="ECO:0000313" key="3">
    <source>
        <dbReference type="EMBL" id="CEK79694.1"/>
    </source>
</evidence>
<dbReference type="EMBL" id="HACG01032829">
    <property type="protein sequence ID" value="CEK79694.1"/>
    <property type="molecule type" value="Transcribed_RNA"/>
</dbReference>
<evidence type="ECO:0000259" key="2">
    <source>
        <dbReference type="PROSITE" id="PS50041"/>
    </source>
</evidence>
<dbReference type="SUPFAM" id="SSF56436">
    <property type="entry name" value="C-type lectin-like"/>
    <property type="match status" value="1"/>
</dbReference>
<feature type="domain" description="C-type lectin" evidence="2">
    <location>
        <begin position="89"/>
        <end position="193"/>
    </location>
</feature>
<dbReference type="InterPro" id="IPR016187">
    <property type="entry name" value="CTDL_fold"/>
</dbReference>
<evidence type="ECO:0000256" key="1">
    <source>
        <dbReference type="SAM" id="Phobius"/>
    </source>
</evidence>
<sequence length="193" mass="22087">QGRTTVTVIRTAVDVHNLSTYILYCILQVSLQFNVDVIEVEYNIMADKSILVSLFVVVTITTILVVSDVSASSCPEHVVKIRNSYTAVHNNICYLFVNYELYFSEAREKCLVLGGEMLYIDNAETMDFMRKILDSRELSWNRQGVWLGASKSYGRWKWTNGRVMNYTNWAPGQPSKFLGLLSVEDCSQMRQDD</sequence>
<dbReference type="SMART" id="SM00034">
    <property type="entry name" value="CLECT"/>
    <property type="match status" value="1"/>
</dbReference>
<feature type="transmembrane region" description="Helical" evidence="1">
    <location>
        <begin position="50"/>
        <end position="67"/>
    </location>
</feature>
<name>A0A0B7AF96_9EUPU</name>
<keyword evidence="1" id="KW-0472">Membrane</keyword>
<dbReference type="Pfam" id="PF00059">
    <property type="entry name" value="Lectin_C"/>
    <property type="match status" value="1"/>
</dbReference>
<feature type="non-terminal residue" evidence="3">
    <location>
        <position position="193"/>
    </location>
</feature>
<organism evidence="3">
    <name type="scientific">Arion vulgaris</name>
    <dbReference type="NCBI Taxonomy" id="1028688"/>
    <lineage>
        <taxon>Eukaryota</taxon>
        <taxon>Metazoa</taxon>
        <taxon>Spiralia</taxon>
        <taxon>Lophotrochozoa</taxon>
        <taxon>Mollusca</taxon>
        <taxon>Gastropoda</taxon>
        <taxon>Heterobranchia</taxon>
        <taxon>Euthyneura</taxon>
        <taxon>Panpulmonata</taxon>
        <taxon>Eupulmonata</taxon>
        <taxon>Stylommatophora</taxon>
        <taxon>Helicina</taxon>
        <taxon>Arionoidea</taxon>
        <taxon>Arionidae</taxon>
        <taxon>Arion</taxon>
    </lineage>
</organism>
<reference evidence="3" key="1">
    <citation type="submission" date="2014-12" db="EMBL/GenBank/DDBJ databases">
        <title>Insight into the proteome of Arion vulgaris.</title>
        <authorList>
            <person name="Aradska J."/>
            <person name="Bulat T."/>
            <person name="Smidak R."/>
            <person name="Sarate P."/>
            <person name="Gangsoo J."/>
            <person name="Sialana F."/>
            <person name="Bilban M."/>
            <person name="Lubec G."/>
        </authorList>
    </citation>
    <scope>NUCLEOTIDE SEQUENCE</scope>
    <source>
        <tissue evidence="3">Skin</tissue>
    </source>
</reference>
<gene>
    <name evidence="3" type="primary">ORF116892</name>
</gene>
<proteinExistence type="predicted"/>
<dbReference type="CDD" id="cd00037">
    <property type="entry name" value="CLECT"/>
    <property type="match status" value="1"/>
</dbReference>
<keyword evidence="1" id="KW-0812">Transmembrane</keyword>
<dbReference type="AlphaFoldDB" id="A0A0B7AF96"/>
<dbReference type="InterPro" id="IPR001304">
    <property type="entry name" value="C-type_lectin-like"/>
</dbReference>
<dbReference type="PROSITE" id="PS50041">
    <property type="entry name" value="C_TYPE_LECTIN_2"/>
    <property type="match status" value="1"/>
</dbReference>
<dbReference type="InterPro" id="IPR050111">
    <property type="entry name" value="C-type_lectin/snaclec_domain"/>
</dbReference>
<dbReference type="InterPro" id="IPR016186">
    <property type="entry name" value="C-type_lectin-like/link_sf"/>
</dbReference>